<accession>A0A024UTP4</accession>
<feature type="region of interest" description="Disordered" evidence="4">
    <location>
        <begin position="53"/>
        <end position="74"/>
    </location>
</feature>
<reference evidence="6" key="1">
    <citation type="submission" date="2013-12" db="EMBL/GenBank/DDBJ databases">
        <title>The Genome Sequence of Aphanomyces invadans NJM9701.</title>
        <authorList>
            <consortium name="The Broad Institute Genomics Platform"/>
            <person name="Russ C."/>
            <person name="Tyler B."/>
            <person name="van West P."/>
            <person name="Dieguez-Uribeondo J."/>
            <person name="Young S.K."/>
            <person name="Zeng Q."/>
            <person name="Gargeya S."/>
            <person name="Fitzgerald M."/>
            <person name="Abouelleil A."/>
            <person name="Alvarado L."/>
            <person name="Chapman S.B."/>
            <person name="Gainer-Dewar J."/>
            <person name="Goldberg J."/>
            <person name="Griggs A."/>
            <person name="Gujja S."/>
            <person name="Hansen M."/>
            <person name="Howarth C."/>
            <person name="Imamovic A."/>
            <person name="Ireland A."/>
            <person name="Larimer J."/>
            <person name="McCowan C."/>
            <person name="Murphy C."/>
            <person name="Pearson M."/>
            <person name="Poon T.W."/>
            <person name="Priest M."/>
            <person name="Roberts A."/>
            <person name="Saif S."/>
            <person name="Shea T."/>
            <person name="Sykes S."/>
            <person name="Wortman J."/>
            <person name="Nusbaum C."/>
            <person name="Birren B."/>
        </authorList>
    </citation>
    <scope>NUCLEOTIDE SEQUENCE [LARGE SCALE GENOMIC DNA]</scope>
    <source>
        <strain evidence="6">NJM9701</strain>
    </source>
</reference>
<feature type="region of interest" description="Disordered" evidence="4">
    <location>
        <begin position="458"/>
        <end position="481"/>
    </location>
</feature>
<dbReference type="PANTHER" id="PTHR39290:SF6">
    <property type="entry name" value="S-ADENOSYL-L-METHIONINE-DEPENDENT METHYLTRANSFERASES SUPERFAMILY PROTEIN"/>
    <property type="match status" value="1"/>
</dbReference>
<protein>
    <recommendedName>
        <fullName evidence="5">MYND-type domain-containing protein</fullName>
    </recommendedName>
</protein>
<evidence type="ECO:0000256" key="1">
    <source>
        <dbReference type="ARBA" id="ARBA00022723"/>
    </source>
</evidence>
<proteinExistence type="predicted"/>
<evidence type="ECO:0000259" key="5">
    <source>
        <dbReference type="Pfam" id="PF01753"/>
    </source>
</evidence>
<keyword evidence="1" id="KW-0479">Metal-binding</keyword>
<gene>
    <name evidence="6" type="ORF">H310_00220</name>
</gene>
<evidence type="ECO:0000256" key="4">
    <source>
        <dbReference type="SAM" id="MobiDB-lite"/>
    </source>
</evidence>
<organism evidence="6">
    <name type="scientific">Aphanomyces invadans</name>
    <dbReference type="NCBI Taxonomy" id="157072"/>
    <lineage>
        <taxon>Eukaryota</taxon>
        <taxon>Sar</taxon>
        <taxon>Stramenopiles</taxon>
        <taxon>Oomycota</taxon>
        <taxon>Saprolegniomycetes</taxon>
        <taxon>Saprolegniales</taxon>
        <taxon>Verrucalvaceae</taxon>
        <taxon>Aphanomyces</taxon>
    </lineage>
</organism>
<dbReference type="Gene3D" id="6.10.140.2220">
    <property type="match status" value="1"/>
</dbReference>
<sequence>MAAHPPNRSKKRKKTQVGLGAAEIAFIEDEIAAVAMEYGLEMDDDVAKSIQARQKASKHKKRTMSTVPATPSVSTSSLDAKALQTLLPKQCTIGPCKSPGCNCHHYIADKKSDGDDCFKCNHGKFLHSIVFAIESDDESKAIHGQVLLGMMYSLVVLGRLASTVVGSNAWTQASLELLQTSVQQHLKRQLLRAQQQKQDTPDTDRPIMTKLSADLQLHILSATQAVASSGRTQMRIKLACYFDQMYFTLHQAAISVFGRNSAAVPPFHEYLCQIDKYRPTARSDYEMFVATLLDGGDDVPADFHSAYEAKPKHGISLLDILLLRQREGVQLFYEPSMGMNGEMDKVLSDLGRKVKESAKKLTKKQRMNLNKTPDRPSAASDTTALPAYAELQQWRENCRKWCDRLYSRAIPHPAAFKAIKEAGPIVEMGAGLGYWHSLMAQHKIDALAFDPVATAKWSGTTGGDGGDDDDNNDEDNLTETGVPRWSTIYQGNADILDSNPALKQRALFLCAPSKTSFARDCLRHYKGKLLIHVGEWHGDTGDRQFECDVMKAFALKTRVALPNWGDTAFELTVWERKVKANQPSLAVVACAVCESRHRSLLRRCVLCKTMVYCSADCMRQHSAVHTAEHARRLVFLSNDDLLDFDNTHHFHPFEWDTNSNPDFKPAASWTKSAAESSAPFSFKF</sequence>
<dbReference type="AlphaFoldDB" id="A0A024UTP4"/>
<dbReference type="SUPFAM" id="SSF144232">
    <property type="entry name" value="HIT/MYND zinc finger-like"/>
    <property type="match status" value="1"/>
</dbReference>
<dbReference type="VEuPathDB" id="FungiDB:H310_00220"/>
<dbReference type="eggNOG" id="ENOG502RQ99">
    <property type="taxonomic scope" value="Eukaryota"/>
</dbReference>
<name>A0A024UTP4_9STRA</name>
<evidence type="ECO:0000256" key="3">
    <source>
        <dbReference type="ARBA" id="ARBA00022833"/>
    </source>
</evidence>
<feature type="compositionally biased region" description="Acidic residues" evidence="4">
    <location>
        <begin position="465"/>
        <end position="477"/>
    </location>
</feature>
<feature type="compositionally biased region" description="Low complexity" evidence="4">
    <location>
        <begin position="64"/>
        <end position="74"/>
    </location>
</feature>
<evidence type="ECO:0000256" key="2">
    <source>
        <dbReference type="ARBA" id="ARBA00022771"/>
    </source>
</evidence>
<dbReference type="PANTHER" id="PTHR39290">
    <property type="entry name" value="C3H1-TYPE DOMAIN-CONTAINING PROTEIN-RELATED"/>
    <property type="match status" value="1"/>
</dbReference>
<keyword evidence="2" id="KW-0863">Zinc-finger</keyword>
<dbReference type="RefSeq" id="XP_008861140.1">
    <property type="nucleotide sequence ID" value="XM_008862918.1"/>
</dbReference>
<dbReference type="GO" id="GO:0008270">
    <property type="term" value="F:zinc ion binding"/>
    <property type="evidence" value="ECO:0007669"/>
    <property type="project" value="UniProtKB-KW"/>
</dbReference>
<dbReference type="OrthoDB" id="5411518at2759"/>
<dbReference type="GeneID" id="20077270"/>
<feature type="domain" description="MYND-type" evidence="5">
    <location>
        <begin position="590"/>
        <end position="628"/>
    </location>
</feature>
<feature type="region of interest" description="Disordered" evidence="4">
    <location>
        <begin position="364"/>
        <end position="384"/>
    </location>
</feature>
<dbReference type="EMBL" id="KI913952">
    <property type="protein sequence ID" value="ETW09729.1"/>
    <property type="molecule type" value="Genomic_DNA"/>
</dbReference>
<keyword evidence="3" id="KW-0862">Zinc</keyword>
<evidence type="ECO:0000313" key="6">
    <source>
        <dbReference type="EMBL" id="ETW09729.1"/>
    </source>
</evidence>
<dbReference type="InterPro" id="IPR002893">
    <property type="entry name" value="Znf_MYND"/>
</dbReference>
<dbReference type="Pfam" id="PF01753">
    <property type="entry name" value="zf-MYND"/>
    <property type="match status" value="1"/>
</dbReference>